<keyword evidence="3" id="KW-0539">Nucleus</keyword>
<dbReference type="GO" id="GO:0005654">
    <property type="term" value="C:nucleoplasm"/>
    <property type="evidence" value="ECO:0007669"/>
    <property type="project" value="TreeGrafter"/>
</dbReference>
<feature type="region of interest" description="Disordered" evidence="6">
    <location>
        <begin position="1"/>
        <end position="20"/>
    </location>
</feature>
<keyword evidence="10" id="KW-1185">Reference proteome</keyword>
<comment type="subcellular location">
    <subcellularLocation>
        <location evidence="1">Nucleus</location>
    </subcellularLocation>
</comment>
<protein>
    <recommendedName>
        <fullName evidence="2">Ribonuclease H2 subunit B</fullName>
    </recommendedName>
    <alternativeName>
        <fullName evidence="5">Ribonuclease HI subunit B</fullName>
    </alternativeName>
</protein>
<dbReference type="Pfam" id="PF09468">
    <property type="entry name" value="RNase_H2-Ydr279"/>
    <property type="match status" value="1"/>
</dbReference>
<dbReference type="Gene3D" id="1.10.20.120">
    <property type="match status" value="1"/>
</dbReference>
<dbReference type="InterPro" id="IPR041195">
    <property type="entry name" value="Rnh202_N"/>
</dbReference>
<feature type="region of interest" description="Disordered" evidence="6">
    <location>
        <begin position="238"/>
        <end position="299"/>
    </location>
</feature>
<dbReference type="GO" id="GO:0006401">
    <property type="term" value="P:RNA catabolic process"/>
    <property type="evidence" value="ECO:0007669"/>
    <property type="project" value="TreeGrafter"/>
</dbReference>
<proteinExistence type="predicted"/>
<feature type="compositionally biased region" description="Polar residues" evidence="6">
    <location>
        <begin position="270"/>
        <end position="295"/>
    </location>
</feature>
<feature type="domain" description="Ribonuclease H2 subunit B wHTH" evidence="7">
    <location>
        <begin position="129"/>
        <end position="339"/>
    </location>
</feature>
<evidence type="ECO:0000313" key="10">
    <source>
        <dbReference type="Proteomes" id="UP001187682"/>
    </source>
</evidence>
<evidence type="ECO:0000256" key="1">
    <source>
        <dbReference type="ARBA" id="ARBA00004123"/>
    </source>
</evidence>
<feature type="compositionally biased region" description="Basic and acidic residues" evidence="6">
    <location>
        <begin position="399"/>
        <end position="419"/>
    </location>
</feature>
<feature type="region of interest" description="Disordered" evidence="6">
    <location>
        <begin position="374"/>
        <end position="422"/>
    </location>
</feature>
<evidence type="ECO:0000256" key="6">
    <source>
        <dbReference type="SAM" id="MobiDB-lite"/>
    </source>
</evidence>
<sequence>MARTRASNPAASADPAAAANPKSVHILPAQATSSPKLFVLPRAATRDAKVVTLPNPRYAKPTRYLACPETGLYEFTRISAPKTTPRSFLIETPVPTQDGEQMAQGSPRVDGQVVAGADLYIATPIDPLFLLIPALTAPEPKAKRMFVTSDDHFDKLPEEASHLSTVLSVENIRKLFEARMRCVCDTVQAGGETMFRINEGKLLGEILQKARRMAEGSLPLSMKEKFVTKALEAPILSQRRLPVRPTEPASADDSTSTPAASTPKTESEDSQASTDATESSTSVESQASTAPTSISEGPGEDTVKAAIEASEEVVALQQLKVAFDFIRASYLPPEISKRLAEMLKDETLSGASFAPLEGYLAQLAKLRADAMASRSVGDYSKKHSRDEEEDDAREAKKRKAEEEKKKKALESRGVRELKKVNTTGMRKMSDFFKKK</sequence>
<organism evidence="9 10">
    <name type="scientific">Cephalotrichum gorgonifer</name>
    <dbReference type="NCBI Taxonomy" id="2041049"/>
    <lineage>
        <taxon>Eukaryota</taxon>
        <taxon>Fungi</taxon>
        <taxon>Dikarya</taxon>
        <taxon>Ascomycota</taxon>
        <taxon>Pezizomycotina</taxon>
        <taxon>Sordariomycetes</taxon>
        <taxon>Hypocreomycetidae</taxon>
        <taxon>Microascales</taxon>
        <taxon>Microascaceae</taxon>
        <taxon>Cephalotrichum</taxon>
    </lineage>
</organism>
<feature type="domain" description="Rnh202 triple barrel" evidence="8">
    <location>
        <begin position="39"/>
        <end position="126"/>
    </location>
</feature>
<dbReference type="Proteomes" id="UP001187682">
    <property type="component" value="Unassembled WGS sequence"/>
</dbReference>
<name>A0AAE8N3Z0_9PEZI</name>
<evidence type="ECO:0000256" key="5">
    <source>
        <dbReference type="ARBA" id="ARBA00033464"/>
    </source>
</evidence>
<dbReference type="EMBL" id="ONZQ02000011">
    <property type="protein sequence ID" value="SPO05049.1"/>
    <property type="molecule type" value="Genomic_DNA"/>
</dbReference>
<evidence type="ECO:0000256" key="4">
    <source>
        <dbReference type="ARBA" id="ARBA00024778"/>
    </source>
</evidence>
<feature type="compositionally biased region" description="Low complexity" evidence="6">
    <location>
        <begin position="248"/>
        <end position="263"/>
    </location>
</feature>
<evidence type="ECO:0000256" key="3">
    <source>
        <dbReference type="ARBA" id="ARBA00023242"/>
    </source>
</evidence>
<accession>A0AAE8N3Z0</accession>
<evidence type="ECO:0000313" key="9">
    <source>
        <dbReference type="EMBL" id="SPO05049.1"/>
    </source>
</evidence>
<dbReference type="PANTHER" id="PTHR13383:SF11">
    <property type="entry name" value="RIBONUCLEASE H2 SUBUNIT B"/>
    <property type="match status" value="1"/>
</dbReference>
<evidence type="ECO:0000259" key="7">
    <source>
        <dbReference type="Pfam" id="PF09468"/>
    </source>
</evidence>
<comment type="function">
    <text evidence="4">Non catalytic subunit of RNase H2, an endonuclease that specifically degrades the RNA of RNA:DNA hybrids. Participates in DNA replication, possibly by mediating the removal of lagging-strand Okazaki fragment RNA primers during DNA replication. Mediates the excision of single ribonucleotides from DNA:RNA duplexes.</text>
</comment>
<dbReference type="GO" id="GO:0032299">
    <property type="term" value="C:ribonuclease H2 complex"/>
    <property type="evidence" value="ECO:0007669"/>
    <property type="project" value="InterPro"/>
</dbReference>
<dbReference type="InterPro" id="IPR019024">
    <property type="entry name" value="RNase_H2_suB_wHTH"/>
</dbReference>
<evidence type="ECO:0000256" key="2">
    <source>
        <dbReference type="ARBA" id="ARBA00019062"/>
    </source>
</evidence>
<comment type="caution">
    <text evidence="9">The sequence shown here is derived from an EMBL/GenBank/DDBJ whole genome shotgun (WGS) entry which is preliminary data.</text>
</comment>
<evidence type="ECO:0000259" key="8">
    <source>
        <dbReference type="Pfam" id="PF17745"/>
    </source>
</evidence>
<dbReference type="CDD" id="cd09270">
    <property type="entry name" value="RNase_H2-B"/>
    <property type="match status" value="1"/>
</dbReference>
<dbReference type="AlphaFoldDB" id="A0AAE8N3Z0"/>
<gene>
    <name evidence="9" type="ORF">DNG_07734</name>
</gene>
<dbReference type="InterPro" id="IPR040456">
    <property type="entry name" value="RNase_H2_suB"/>
</dbReference>
<dbReference type="PANTHER" id="PTHR13383">
    <property type="entry name" value="RIBONUCLEASE H2 SUBUNIT B"/>
    <property type="match status" value="1"/>
</dbReference>
<reference evidence="9" key="1">
    <citation type="submission" date="2018-03" db="EMBL/GenBank/DDBJ databases">
        <authorList>
            <person name="Guldener U."/>
        </authorList>
    </citation>
    <scope>NUCLEOTIDE SEQUENCE</scope>
</reference>
<dbReference type="Pfam" id="PF17745">
    <property type="entry name" value="Ydr279_N"/>
    <property type="match status" value="1"/>
</dbReference>